<protein>
    <recommendedName>
        <fullName evidence="4">Transmembrane protein</fullName>
    </recommendedName>
</protein>
<evidence type="ECO:0008006" key="4">
    <source>
        <dbReference type="Google" id="ProtNLM"/>
    </source>
</evidence>
<dbReference type="InterPro" id="IPR039708">
    <property type="entry name" value="MT1774/Rv1733c-like"/>
</dbReference>
<feature type="transmembrane region" description="Helical" evidence="1">
    <location>
        <begin position="33"/>
        <end position="56"/>
    </location>
</feature>
<evidence type="ECO:0000256" key="1">
    <source>
        <dbReference type="SAM" id="Phobius"/>
    </source>
</evidence>
<evidence type="ECO:0000313" key="3">
    <source>
        <dbReference type="Proteomes" id="UP000316096"/>
    </source>
</evidence>
<dbReference type="OrthoDB" id="3480079at2"/>
<reference evidence="2 3" key="1">
    <citation type="submission" date="2019-06" db="EMBL/GenBank/DDBJ databases">
        <title>Sequencing the genomes of 1000 actinobacteria strains.</title>
        <authorList>
            <person name="Klenk H.-P."/>
        </authorList>
    </citation>
    <scope>NUCLEOTIDE SEQUENCE [LARGE SCALE GENOMIC DNA]</scope>
    <source>
        <strain evidence="2 3">DSM 102200</strain>
    </source>
</reference>
<name>A0A543CRD8_9ACTN</name>
<organism evidence="2 3">
    <name type="scientific">Actinoallomurus bryophytorum</name>
    <dbReference type="NCBI Taxonomy" id="1490222"/>
    <lineage>
        <taxon>Bacteria</taxon>
        <taxon>Bacillati</taxon>
        <taxon>Actinomycetota</taxon>
        <taxon>Actinomycetes</taxon>
        <taxon>Streptosporangiales</taxon>
        <taxon>Thermomonosporaceae</taxon>
        <taxon>Actinoallomurus</taxon>
    </lineage>
</organism>
<keyword evidence="1" id="KW-0472">Membrane</keyword>
<accession>A0A543CRD8</accession>
<dbReference type="RefSeq" id="WP_141958555.1">
    <property type="nucleotide sequence ID" value="NZ_VFOZ01000001.1"/>
</dbReference>
<dbReference type="AlphaFoldDB" id="A0A543CRD8"/>
<sequence length="192" mass="21116">MRTFTIQLLGVVRYLRPDGNLLRRPVDRTHVRAMVTLCLLFLVLAPLVAFVTARLAGNAGLRAERLQSHTRHQVSAVVLDVSPKGVLDQTVRIGWHDASGGAHTAVVPNNGNSAVGAHRSVWVDRAGALTSRPRKHSQTVADSVMAALTAVTLLGLLHSAARTLIDRRLERRRLELWEREWAAVAPRWTGLP</sequence>
<keyword evidence="1" id="KW-1133">Transmembrane helix</keyword>
<evidence type="ECO:0000313" key="2">
    <source>
        <dbReference type="EMBL" id="TQL99618.1"/>
    </source>
</evidence>
<proteinExistence type="predicted"/>
<dbReference type="EMBL" id="VFOZ01000001">
    <property type="protein sequence ID" value="TQL99618.1"/>
    <property type="molecule type" value="Genomic_DNA"/>
</dbReference>
<dbReference type="PANTHER" id="PTHR42305">
    <property type="entry name" value="MEMBRANE PROTEIN RV1733C-RELATED"/>
    <property type="match status" value="1"/>
</dbReference>
<dbReference type="PANTHER" id="PTHR42305:SF1">
    <property type="entry name" value="MEMBRANE PROTEIN RV1733C-RELATED"/>
    <property type="match status" value="1"/>
</dbReference>
<gene>
    <name evidence="2" type="ORF">FB559_5314</name>
</gene>
<dbReference type="Proteomes" id="UP000316096">
    <property type="component" value="Unassembled WGS sequence"/>
</dbReference>
<comment type="caution">
    <text evidence="2">The sequence shown here is derived from an EMBL/GenBank/DDBJ whole genome shotgun (WGS) entry which is preliminary data.</text>
</comment>
<feature type="transmembrane region" description="Helical" evidence="1">
    <location>
        <begin position="144"/>
        <end position="165"/>
    </location>
</feature>
<keyword evidence="1" id="KW-0812">Transmembrane</keyword>
<keyword evidence="3" id="KW-1185">Reference proteome</keyword>